<protein>
    <submittedName>
        <fullName evidence="1">Uncharacterized protein</fullName>
    </submittedName>
</protein>
<evidence type="ECO:0000313" key="1">
    <source>
        <dbReference type="EMBL" id="MBR0663346.1"/>
    </source>
</evidence>
<name>A0ABS5ESS5_9PROT</name>
<evidence type="ECO:0000313" key="2">
    <source>
        <dbReference type="Proteomes" id="UP001196870"/>
    </source>
</evidence>
<dbReference type="Proteomes" id="UP001196870">
    <property type="component" value="Unassembled WGS sequence"/>
</dbReference>
<sequence>MLGQGVFVSRAEALPVEVAVHITEDDAGILVGVVVPPDGRRGLPITGELPAGPGLTSRPAALAINDGIRKAQALQTPLVIIDPYGVWDPAWGELRPH</sequence>
<keyword evidence="2" id="KW-1185">Reference proteome</keyword>
<comment type="caution">
    <text evidence="1">The sequence shown here is derived from an EMBL/GenBank/DDBJ whole genome shotgun (WGS) entry which is preliminary data.</text>
</comment>
<accession>A0ABS5ESS5</accession>
<dbReference type="EMBL" id="JAAGBB010000003">
    <property type="protein sequence ID" value="MBR0663346.1"/>
    <property type="molecule type" value="Genomic_DNA"/>
</dbReference>
<organism evidence="1 2">
    <name type="scientific">Plastoroseomonas hellenica</name>
    <dbReference type="NCBI Taxonomy" id="2687306"/>
    <lineage>
        <taxon>Bacteria</taxon>
        <taxon>Pseudomonadati</taxon>
        <taxon>Pseudomonadota</taxon>
        <taxon>Alphaproteobacteria</taxon>
        <taxon>Acetobacterales</taxon>
        <taxon>Acetobacteraceae</taxon>
        <taxon>Plastoroseomonas</taxon>
    </lineage>
</organism>
<reference evidence="2" key="1">
    <citation type="journal article" date="2021" name="Syst. Appl. Microbiol.">
        <title>Roseomonas hellenica sp. nov., isolated from roots of wild-growing Alkanna tinctoria.</title>
        <authorList>
            <person name="Rat A."/>
            <person name="Naranjo H.D."/>
            <person name="Lebbe L."/>
            <person name="Cnockaert M."/>
            <person name="Krigas N."/>
            <person name="Grigoriadou K."/>
            <person name="Maloupa E."/>
            <person name="Willems A."/>
        </authorList>
    </citation>
    <scope>NUCLEOTIDE SEQUENCE [LARGE SCALE GENOMIC DNA]</scope>
    <source>
        <strain evidence="2">LMG 31523</strain>
    </source>
</reference>
<dbReference type="RefSeq" id="WP_211850942.1">
    <property type="nucleotide sequence ID" value="NZ_JAAGBB010000003.1"/>
</dbReference>
<proteinExistence type="predicted"/>
<gene>
    <name evidence="1" type="ORF">GXW71_03160</name>
</gene>